<dbReference type="CDD" id="cd06261">
    <property type="entry name" value="TM_PBP2"/>
    <property type="match status" value="1"/>
</dbReference>
<comment type="subcellular location">
    <subcellularLocation>
        <location evidence="1 7">Cell membrane</location>
        <topology evidence="1 7">Multi-pass membrane protein</topology>
    </subcellularLocation>
</comment>
<organism evidence="9 10">
    <name type="scientific">Ruminiclostridium cellobioparum subsp. termitidis CT1112</name>
    <dbReference type="NCBI Taxonomy" id="1195236"/>
    <lineage>
        <taxon>Bacteria</taxon>
        <taxon>Bacillati</taxon>
        <taxon>Bacillota</taxon>
        <taxon>Clostridia</taxon>
        <taxon>Eubacteriales</taxon>
        <taxon>Oscillospiraceae</taxon>
        <taxon>Ruminiclostridium</taxon>
    </lineage>
</organism>
<evidence type="ECO:0000256" key="3">
    <source>
        <dbReference type="ARBA" id="ARBA00022475"/>
    </source>
</evidence>
<dbReference type="STRING" id="1195236.CTER_4393"/>
<feature type="transmembrane region" description="Helical" evidence="7">
    <location>
        <begin position="12"/>
        <end position="31"/>
    </location>
</feature>
<dbReference type="SUPFAM" id="SSF161098">
    <property type="entry name" value="MetI-like"/>
    <property type="match status" value="1"/>
</dbReference>
<dbReference type="GO" id="GO:0005886">
    <property type="term" value="C:plasma membrane"/>
    <property type="evidence" value="ECO:0007669"/>
    <property type="project" value="UniProtKB-SubCell"/>
</dbReference>
<feature type="transmembrane region" description="Helical" evidence="7">
    <location>
        <begin position="261"/>
        <end position="282"/>
    </location>
</feature>
<feature type="transmembrane region" description="Helical" evidence="7">
    <location>
        <begin position="156"/>
        <end position="180"/>
    </location>
</feature>
<reference evidence="9 10" key="1">
    <citation type="journal article" date="2013" name="Genome Announc.">
        <title>Draft Genome Sequence of the Cellulolytic, Mesophilic, Anaerobic Bacterium Clostridium termitidis Strain CT1112 (DSM 5398).</title>
        <authorList>
            <person name="Lal S."/>
            <person name="Ramachandran U."/>
            <person name="Zhang X."/>
            <person name="Munir R."/>
            <person name="Sparling R."/>
            <person name="Levin D.B."/>
        </authorList>
    </citation>
    <scope>NUCLEOTIDE SEQUENCE [LARGE SCALE GENOMIC DNA]</scope>
    <source>
        <strain evidence="9 10">CT1112</strain>
    </source>
</reference>
<keyword evidence="2 7" id="KW-0813">Transport</keyword>
<evidence type="ECO:0000313" key="10">
    <source>
        <dbReference type="Proteomes" id="UP000014155"/>
    </source>
</evidence>
<keyword evidence="3" id="KW-1003">Cell membrane</keyword>
<dbReference type="RefSeq" id="WP_004629334.1">
    <property type="nucleotide sequence ID" value="NZ_AORV01000061.1"/>
</dbReference>
<sequence length="292" mass="32743">MERSLRDKKAICFFVIPALLWFAAIALVPIFQSTYYSFLKWDGITASKFIGLENYINLFQDQLFLKSIVNSLILAASSVFIQLPVSMVLALVLASGIKGENAYRTIYFIPVIISSTIIAQLWMKVYHPTYGLLNSVLGMFGLDQFKSAWLANSSTALAAVFIPMIWQYVGYHMLLFYSAAKSIVPEIFEAARVDGANDRQIALKIIIPQIVPMIKACVIFAVIGSLKSFDLIYVLTRGGPLHSTEVPTMLMYTEIFSKNQYGYASGIAIFIIIECLVLTLIIQQIFKKRQEA</sequence>
<dbReference type="PROSITE" id="PS50928">
    <property type="entry name" value="ABC_TM1"/>
    <property type="match status" value="1"/>
</dbReference>
<keyword evidence="10" id="KW-1185">Reference proteome</keyword>
<dbReference type="PANTHER" id="PTHR43227:SF11">
    <property type="entry name" value="BLL4140 PROTEIN"/>
    <property type="match status" value="1"/>
</dbReference>
<accession>S0FG82</accession>
<comment type="similarity">
    <text evidence="7">Belongs to the binding-protein-dependent transport system permease family.</text>
</comment>
<dbReference type="PANTHER" id="PTHR43227">
    <property type="entry name" value="BLL4140 PROTEIN"/>
    <property type="match status" value="1"/>
</dbReference>
<gene>
    <name evidence="9" type="ORF">CTER_4393</name>
</gene>
<dbReference type="PATRIC" id="fig|1195236.3.peg.4579"/>
<dbReference type="Gene3D" id="1.10.3720.10">
    <property type="entry name" value="MetI-like"/>
    <property type="match status" value="1"/>
</dbReference>
<evidence type="ECO:0000256" key="4">
    <source>
        <dbReference type="ARBA" id="ARBA00022692"/>
    </source>
</evidence>
<evidence type="ECO:0000256" key="7">
    <source>
        <dbReference type="RuleBase" id="RU363032"/>
    </source>
</evidence>
<feature type="domain" description="ABC transmembrane type-1" evidence="8">
    <location>
        <begin position="68"/>
        <end position="282"/>
    </location>
</feature>
<dbReference type="GO" id="GO:0055085">
    <property type="term" value="P:transmembrane transport"/>
    <property type="evidence" value="ECO:0007669"/>
    <property type="project" value="InterPro"/>
</dbReference>
<evidence type="ECO:0000259" key="8">
    <source>
        <dbReference type="PROSITE" id="PS50928"/>
    </source>
</evidence>
<proteinExistence type="inferred from homology"/>
<name>S0FG82_RUMCE</name>
<feature type="transmembrane region" description="Helical" evidence="7">
    <location>
        <begin position="106"/>
        <end position="123"/>
    </location>
</feature>
<comment type="caution">
    <text evidence="9">The sequence shown here is derived from an EMBL/GenBank/DDBJ whole genome shotgun (WGS) entry which is preliminary data.</text>
</comment>
<keyword evidence="6 7" id="KW-0472">Membrane</keyword>
<dbReference type="Pfam" id="PF00528">
    <property type="entry name" value="BPD_transp_1"/>
    <property type="match status" value="1"/>
</dbReference>
<dbReference type="InterPro" id="IPR035906">
    <property type="entry name" value="MetI-like_sf"/>
</dbReference>
<evidence type="ECO:0000256" key="1">
    <source>
        <dbReference type="ARBA" id="ARBA00004651"/>
    </source>
</evidence>
<evidence type="ECO:0000256" key="6">
    <source>
        <dbReference type="ARBA" id="ARBA00023136"/>
    </source>
</evidence>
<dbReference type="Proteomes" id="UP000014155">
    <property type="component" value="Unassembled WGS sequence"/>
</dbReference>
<protein>
    <submittedName>
        <fullName evidence="9">ABC transporter, permease protein</fullName>
    </submittedName>
</protein>
<dbReference type="InterPro" id="IPR050809">
    <property type="entry name" value="UgpAE/MalFG_permease"/>
</dbReference>
<dbReference type="EMBL" id="AORV01000061">
    <property type="protein sequence ID" value="EMS69922.1"/>
    <property type="molecule type" value="Genomic_DNA"/>
</dbReference>
<keyword evidence="5 7" id="KW-1133">Transmembrane helix</keyword>
<dbReference type="InterPro" id="IPR000515">
    <property type="entry name" value="MetI-like"/>
</dbReference>
<evidence type="ECO:0000256" key="5">
    <source>
        <dbReference type="ARBA" id="ARBA00022989"/>
    </source>
</evidence>
<feature type="transmembrane region" description="Helical" evidence="7">
    <location>
        <begin position="201"/>
        <end position="223"/>
    </location>
</feature>
<evidence type="ECO:0000313" key="9">
    <source>
        <dbReference type="EMBL" id="EMS69922.1"/>
    </source>
</evidence>
<dbReference type="AlphaFoldDB" id="S0FG82"/>
<evidence type="ECO:0000256" key="2">
    <source>
        <dbReference type="ARBA" id="ARBA00022448"/>
    </source>
</evidence>
<keyword evidence="4 7" id="KW-0812">Transmembrane</keyword>
<dbReference type="eggNOG" id="COG1175">
    <property type="taxonomic scope" value="Bacteria"/>
</dbReference>
<feature type="transmembrane region" description="Helical" evidence="7">
    <location>
        <begin position="72"/>
        <end position="94"/>
    </location>
</feature>